<dbReference type="PANTHER" id="PTHR39159:SF1">
    <property type="entry name" value="UPF0374 PROTEIN YGAC"/>
    <property type="match status" value="1"/>
</dbReference>
<keyword evidence="7" id="KW-1185">Reference proteome</keyword>
<evidence type="ECO:0000256" key="2">
    <source>
        <dbReference type="ARBA" id="ARBA00022884"/>
    </source>
</evidence>
<keyword evidence="1 6" id="KW-0378">Hydrolase</keyword>
<dbReference type="InterPro" id="IPR035930">
    <property type="entry name" value="FomD-like_sf"/>
</dbReference>
<dbReference type="Gene3D" id="2.40.380.10">
    <property type="entry name" value="FomD-like"/>
    <property type="match status" value="1"/>
</dbReference>
<dbReference type="InterPro" id="IPR007295">
    <property type="entry name" value="DUF402"/>
</dbReference>
<proteinExistence type="predicted"/>
<keyword evidence="2" id="KW-0694">RNA-binding</keyword>
<gene>
    <name evidence="6" type="ORF">NEF87_004668</name>
</gene>
<dbReference type="Pfam" id="PF04167">
    <property type="entry name" value="DUF402"/>
    <property type="match status" value="1"/>
</dbReference>
<evidence type="ECO:0000259" key="4">
    <source>
        <dbReference type="Pfam" id="PF04167"/>
    </source>
</evidence>
<dbReference type="InterPro" id="IPR019307">
    <property type="entry name" value="RNA-bd_AU-1/RNase_E/G"/>
</dbReference>
<feature type="domain" description="DUF402" evidence="4">
    <location>
        <begin position="409"/>
        <end position="535"/>
    </location>
</feature>
<organism evidence="6 7">
    <name type="scientific">Candidatus Lokiarchaeum ossiferum</name>
    <dbReference type="NCBI Taxonomy" id="2951803"/>
    <lineage>
        <taxon>Archaea</taxon>
        <taxon>Promethearchaeati</taxon>
        <taxon>Promethearchaeota</taxon>
        <taxon>Promethearchaeia</taxon>
        <taxon>Promethearchaeales</taxon>
        <taxon>Promethearchaeaceae</taxon>
        <taxon>Candidatus Lokiarchaeum</taxon>
    </lineage>
</organism>
<evidence type="ECO:0000259" key="5">
    <source>
        <dbReference type="Pfam" id="PF10150"/>
    </source>
</evidence>
<dbReference type="PANTHER" id="PTHR39159">
    <property type="match status" value="1"/>
</dbReference>
<name>A0ABY6HXX9_9ARCH</name>
<feature type="region of interest" description="Disordered" evidence="3">
    <location>
        <begin position="313"/>
        <end position="339"/>
    </location>
</feature>
<dbReference type="EC" id="3.1.26.-" evidence="6"/>
<evidence type="ECO:0000313" key="7">
    <source>
        <dbReference type="Proteomes" id="UP001208689"/>
    </source>
</evidence>
<evidence type="ECO:0000313" key="6">
    <source>
        <dbReference type="EMBL" id="UYP48383.1"/>
    </source>
</evidence>
<dbReference type="InterPro" id="IPR050212">
    <property type="entry name" value="Ntdp-like"/>
</dbReference>
<dbReference type="GO" id="GO:0016787">
    <property type="term" value="F:hydrolase activity"/>
    <property type="evidence" value="ECO:0007669"/>
    <property type="project" value="UniProtKB-KW"/>
</dbReference>
<dbReference type="EMBL" id="CP104013">
    <property type="protein sequence ID" value="UYP48383.1"/>
    <property type="molecule type" value="Genomic_DNA"/>
</dbReference>
<feature type="domain" description="RNA-binding protein AU-1/Ribonuclease E/G" evidence="5">
    <location>
        <begin position="180"/>
        <end position="289"/>
    </location>
</feature>
<evidence type="ECO:0000256" key="3">
    <source>
        <dbReference type="SAM" id="MobiDB-lite"/>
    </source>
</evidence>
<sequence>MDANKPAVYIRGIYSTALTKIFIDAGYPIIFASKEIRKRFNLPFRPKKGYSKDITIRDRLDKQGVSIMFKKHVWEKLEAEEFKDFPLWQTNNANLIVYKARFHKNAIYRGLIVKSNRNFNYSYVRLAPESINKNGELDSDDFKTTVARYARYIPDSKEGIFQITHEDSGENYASLGSFYTIPGDLIVIVPYNNKVIISKEITYGKQKKRLFDLGKEIQQTKKYGFIFRTAAELATNDEILEEVDRLEKDLIQTQTDITQFPDRIGEIYSNYRSINVIFPAQMKNELDNIRRTILPTLESHHIIKSLPVWKKTASEPKKDDNKFQDRRKYDKKQSFREEDEGQSLNFGKLVDFTENLLKGVDSSQHDTIHQNFLHEYYKEILKTRKSFSVSHQKLSGKTIHLSSGYIKAVELESNLQNKVVLKRRMREGGLYDGLNTPIEYGDYAIGEYTQGSWYYVSSYYSANNELKGRYYNVNTPIEITEAGIHYIDLEVDVVENMVGERKIIDKDILDHALDMGFISEEMYAKAITLAENIVEGRVV</sequence>
<protein>
    <submittedName>
        <fullName evidence="6">Ribonuclease FAU-1</fullName>
        <ecNumber evidence="6">3.1.26.-</ecNumber>
    </submittedName>
</protein>
<feature type="compositionally biased region" description="Basic and acidic residues" evidence="3">
    <location>
        <begin position="313"/>
        <end position="336"/>
    </location>
</feature>
<dbReference type="SUPFAM" id="SSF159234">
    <property type="entry name" value="FomD-like"/>
    <property type="match status" value="1"/>
</dbReference>
<dbReference type="Pfam" id="PF10150">
    <property type="entry name" value="RNase_E_G"/>
    <property type="match status" value="1"/>
</dbReference>
<dbReference type="Proteomes" id="UP001208689">
    <property type="component" value="Chromosome"/>
</dbReference>
<reference evidence="6" key="1">
    <citation type="submission" date="2022-09" db="EMBL/GenBank/DDBJ databases">
        <title>Actin cytoskeleton and complex cell architecture in an #Asgard archaeon.</title>
        <authorList>
            <person name="Ponce Toledo R.I."/>
            <person name="Schleper C."/>
            <person name="Rodrigues Oliveira T."/>
            <person name="Wollweber F."/>
            <person name="Xu J."/>
            <person name="Rittmann S."/>
            <person name="Klingl A."/>
            <person name="Pilhofer M."/>
        </authorList>
    </citation>
    <scope>NUCLEOTIDE SEQUENCE</scope>
    <source>
        <strain evidence="6">B-35</strain>
    </source>
</reference>
<evidence type="ECO:0000256" key="1">
    <source>
        <dbReference type="ARBA" id="ARBA00022801"/>
    </source>
</evidence>
<accession>A0ABY6HXX9</accession>